<feature type="signal peptide" evidence="1">
    <location>
        <begin position="1"/>
        <end position="24"/>
    </location>
</feature>
<reference evidence="2 3" key="1">
    <citation type="submission" date="2024-01" db="EMBL/GenBank/DDBJ databases">
        <authorList>
            <person name="Deng Y."/>
            <person name="Su J."/>
        </authorList>
    </citation>
    <scope>NUCLEOTIDE SEQUENCE [LARGE SCALE GENOMIC DNA]</scope>
    <source>
        <strain evidence="2 3">CPCC 100088</strain>
    </source>
</reference>
<keyword evidence="1" id="KW-0732">Signal</keyword>
<dbReference type="Proteomes" id="UP001438953">
    <property type="component" value="Unassembled WGS sequence"/>
</dbReference>
<accession>A0ABV1SBT3</accession>
<organism evidence="2 3">
    <name type="scientific">Thioclava kandeliae</name>
    <dbReference type="NCBI Taxonomy" id="3070818"/>
    <lineage>
        <taxon>Bacteria</taxon>
        <taxon>Pseudomonadati</taxon>
        <taxon>Pseudomonadota</taxon>
        <taxon>Alphaproteobacteria</taxon>
        <taxon>Rhodobacterales</taxon>
        <taxon>Paracoccaceae</taxon>
        <taxon>Thioclava</taxon>
    </lineage>
</organism>
<evidence type="ECO:0000256" key="1">
    <source>
        <dbReference type="SAM" id="SignalP"/>
    </source>
</evidence>
<protein>
    <submittedName>
        <fullName evidence="2">Excinuclease ABC subunit A</fullName>
    </submittedName>
</protein>
<keyword evidence="3" id="KW-1185">Reference proteome</keyword>
<dbReference type="EMBL" id="JAYWLC010000001">
    <property type="protein sequence ID" value="MER5170363.1"/>
    <property type="molecule type" value="Genomic_DNA"/>
</dbReference>
<dbReference type="RefSeq" id="WP_350934229.1">
    <property type="nucleotide sequence ID" value="NZ_JAYWLC010000001.1"/>
</dbReference>
<comment type="caution">
    <text evidence="2">The sequence shown here is derived from an EMBL/GenBank/DDBJ whole genome shotgun (WGS) entry which is preliminary data.</text>
</comment>
<reference evidence="2 3" key="2">
    <citation type="submission" date="2024-06" db="EMBL/GenBank/DDBJ databases">
        <title>Thioclava kandeliae sp. nov. from a rhizosphere soil sample of Kandelia candel in a mangrove.</title>
        <authorList>
            <person name="Mu T."/>
        </authorList>
    </citation>
    <scope>NUCLEOTIDE SEQUENCE [LARGE SCALE GENOMIC DNA]</scope>
    <source>
        <strain evidence="2 3">CPCC 100088</strain>
    </source>
</reference>
<name>A0ABV1SBT3_9RHOB</name>
<feature type="chain" id="PRO_5045689099" evidence="1">
    <location>
        <begin position="25"/>
        <end position="137"/>
    </location>
</feature>
<gene>
    <name evidence="2" type="ORF">VSX56_01125</name>
</gene>
<evidence type="ECO:0000313" key="2">
    <source>
        <dbReference type="EMBL" id="MER5170363.1"/>
    </source>
</evidence>
<evidence type="ECO:0000313" key="3">
    <source>
        <dbReference type="Proteomes" id="UP001438953"/>
    </source>
</evidence>
<proteinExistence type="predicted"/>
<sequence length="137" mass="15805">MHKTIKTSMILATTLSLAPLAALADPPWQKNGHGLPPGIAKKMDHGHHDDDRVIVIDRDRDDRRADDYRDGYRDGARARHDWQRGVRIDRDYVVINDPRRYGLDPRYTYYRSYDQVYRVDKTGQMLALIGAVSSILN</sequence>